<dbReference type="AlphaFoldDB" id="A0A914Y4Z7"/>
<keyword evidence="1" id="KW-0732">Signal</keyword>
<feature type="signal peptide" evidence="1">
    <location>
        <begin position="1"/>
        <end position="17"/>
    </location>
</feature>
<keyword evidence="2" id="KW-1185">Reference proteome</keyword>
<proteinExistence type="predicted"/>
<name>A0A914Y4Z7_9BILA</name>
<feature type="chain" id="PRO_5037702469" evidence="1">
    <location>
        <begin position="18"/>
        <end position="75"/>
    </location>
</feature>
<organism evidence="2 3">
    <name type="scientific">Panagrolaimus superbus</name>
    <dbReference type="NCBI Taxonomy" id="310955"/>
    <lineage>
        <taxon>Eukaryota</taxon>
        <taxon>Metazoa</taxon>
        <taxon>Ecdysozoa</taxon>
        <taxon>Nematoda</taxon>
        <taxon>Chromadorea</taxon>
        <taxon>Rhabditida</taxon>
        <taxon>Tylenchina</taxon>
        <taxon>Panagrolaimomorpha</taxon>
        <taxon>Panagrolaimoidea</taxon>
        <taxon>Panagrolaimidae</taxon>
        <taxon>Panagrolaimus</taxon>
    </lineage>
</organism>
<dbReference type="WBParaSite" id="PSU_v2.g13848.t1">
    <property type="protein sequence ID" value="PSU_v2.g13848.t1"/>
    <property type="gene ID" value="PSU_v2.g13848"/>
</dbReference>
<evidence type="ECO:0000313" key="2">
    <source>
        <dbReference type="Proteomes" id="UP000887577"/>
    </source>
</evidence>
<dbReference type="Proteomes" id="UP000887577">
    <property type="component" value="Unplaced"/>
</dbReference>
<evidence type="ECO:0000313" key="3">
    <source>
        <dbReference type="WBParaSite" id="PSU_v2.g13848.t1"/>
    </source>
</evidence>
<accession>A0A914Y4Z7</accession>
<protein>
    <submittedName>
        <fullName evidence="3">Uncharacterized protein</fullName>
    </submittedName>
</protein>
<reference evidence="3" key="1">
    <citation type="submission" date="2022-11" db="UniProtKB">
        <authorList>
            <consortium name="WormBaseParasite"/>
        </authorList>
    </citation>
    <scope>IDENTIFICATION</scope>
</reference>
<sequence length="75" mass="8315">MFYYRILFSTLVLLGYSFKTAEMAMGFDASAAVTRAQFVKFKASGNTFFIARIHRSIGQPDSAGITNIKTAYDGM</sequence>
<evidence type="ECO:0000256" key="1">
    <source>
        <dbReference type="SAM" id="SignalP"/>
    </source>
</evidence>